<dbReference type="Pfam" id="PF00933">
    <property type="entry name" value="Glyco_hydro_3"/>
    <property type="match status" value="1"/>
</dbReference>
<dbReference type="EMBL" id="MTEJ01000426">
    <property type="protein sequence ID" value="OQX03159.1"/>
    <property type="molecule type" value="Genomic_DNA"/>
</dbReference>
<dbReference type="SUPFAM" id="SSF51445">
    <property type="entry name" value="(Trans)glycosidases"/>
    <property type="match status" value="1"/>
</dbReference>
<keyword evidence="5 11" id="KW-0133">Cell shape</keyword>
<dbReference type="Gene3D" id="3.20.20.300">
    <property type="entry name" value="Glycoside hydrolase, family 3, N-terminal domain"/>
    <property type="match status" value="1"/>
</dbReference>
<dbReference type="GO" id="GO:0005975">
    <property type="term" value="P:carbohydrate metabolic process"/>
    <property type="evidence" value="ECO:0007669"/>
    <property type="project" value="InterPro"/>
</dbReference>
<comment type="subcellular location">
    <subcellularLocation>
        <location evidence="11">Cytoplasm</location>
    </subcellularLocation>
</comment>
<dbReference type="AlphaFoldDB" id="A0A1Y1QDD4"/>
<comment type="caution">
    <text evidence="13">The sequence shown here is derived from an EMBL/GenBank/DDBJ whole genome shotgun (WGS) entry which is preliminary data.</text>
</comment>
<evidence type="ECO:0000256" key="11">
    <source>
        <dbReference type="HAMAP-Rule" id="MF_00364"/>
    </source>
</evidence>
<dbReference type="GO" id="GO:0009254">
    <property type="term" value="P:peptidoglycan turnover"/>
    <property type="evidence" value="ECO:0007669"/>
    <property type="project" value="UniProtKB-UniRule"/>
</dbReference>
<keyword evidence="8 11" id="KW-0131">Cell cycle</keyword>
<evidence type="ECO:0000256" key="7">
    <source>
        <dbReference type="ARBA" id="ARBA00023295"/>
    </source>
</evidence>
<dbReference type="FunFam" id="3.20.20.300:FF:000001">
    <property type="entry name" value="Beta-hexosaminidase"/>
    <property type="match status" value="1"/>
</dbReference>
<evidence type="ECO:0000256" key="8">
    <source>
        <dbReference type="ARBA" id="ARBA00023306"/>
    </source>
</evidence>
<dbReference type="GO" id="GO:0004563">
    <property type="term" value="F:beta-N-acetylhexosaminidase activity"/>
    <property type="evidence" value="ECO:0007669"/>
    <property type="project" value="UniProtKB-UniRule"/>
</dbReference>
<keyword evidence="2 11" id="KW-0963">Cytoplasm</keyword>
<reference evidence="13 14" key="1">
    <citation type="submission" date="2017-01" db="EMBL/GenBank/DDBJ databases">
        <title>Novel large sulfur bacteria in the metagenomes of groundwater-fed chemosynthetic microbial mats in the Lake Huron basin.</title>
        <authorList>
            <person name="Sharrar A.M."/>
            <person name="Flood B.E."/>
            <person name="Bailey J.V."/>
            <person name="Jones D.S."/>
            <person name="Biddanda B."/>
            <person name="Ruberg S.A."/>
            <person name="Marcus D.N."/>
            <person name="Dick G.J."/>
        </authorList>
    </citation>
    <scope>NUCLEOTIDE SEQUENCE [LARGE SCALE GENOMIC DNA]</scope>
    <source>
        <strain evidence="13">A8</strain>
    </source>
</reference>
<evidence type="ECO:0000256" key="6">
    <source>
        <dbReference type="ARBA" id="ARBA00022984"/>
    </source>
</evidence>
<feature type="active site" description="Nucleophile" evidence="11">
    <location>
        <position position="252"/>
    </location>
</feature>
<feature type="site" description="Important for catalytic activity" evidence="11">
    <location>
        <position position="179"/>
    </location>
</feature>
<feature type="domain" description="Glycoside hydrolase family 3 N-terminal" evidence="12">
    <location>
        <begin position="14"/>
        <end position="294"/>
    </location>
</feature>
<dbReference type="Proteomes" id="UP000192491">
    <property type="component" value="Unassembled WGS sequence"/>
</dbReference>
<feature type="binding site" evidence="11">
    <location>
        <position position="72"/>
    </location>
    <ligand>
        <name>substrate</name>
    </ligand>
</feature>
<dbReference type="UniPathway" id="UPA00544"/>
<name>A0A1Y1QDD4_9GAMM</name>
<feature type="active site" description="Proton donor/acceptor" evidence="11">
    <location>
        <position position="181"/>
    </location>
</feature>
<dbReference type="PANTHER" id="PTHR30480">
    <property type="entry name" value="BETA-HEXOSAMINIDASE-RELATED"/>
    <property type="match status" value="1"/>
</dbReference>
<evidence type="ECO:0000256" key="1">
    <source>
        <dbReference type="ARBA" id="ARBA00001231"/>
    </source>
</evidence>
<proteinExistence type="inferred from homology"/>
<feature type="binding site" evidence="11">
    <location>
        <position position="64"/>
    </location>
    <ligand>
        <name>substrate</name>
    </ligand>
</feature>
<dbReference type="InterPro" id="IPR050226">
    <property type="entry name" value="NagZ_Beta-hexosaminidase"/>
</dbReference>
<keyword evidence="4 11" id="KW-0378">Hydrolase</keyword>
<dbReference type="EC" id="3.2.1.52" evidence="11"/>
<dbReference type="GO" id="GO:0051301">
    <property type="term" value="P:cell division"/>
    <property type="evidence" value="ECO:0007669"/>
    <property type="project" value="UniProtKB-KW"/>
</dbReference>
<dbReference type="InterPro" id="IPR022956">
    <property type="entry name" value="Beta_hexosaminidase_bac"/>
</dbReference>
<accession>A0A1Y1QDD4</accession>
<evidence type="ECO:0000256" key="10">
    <source>
        <dbReference type="ARBA" id="ARBA00037880"/>
    </source>
</evidence>
<evidence type="ECO:0000256" key="5">
    <source>
        <dbReference type="ARBA" id="ARBA00022960"/>
    </source>
</evidence>
<keyword evidence="9 11" id="KW-0961">Cell wall biogenesis/degradation</keyword>
<dbReference type="InterPro" id="IPR019800">
    <property type="entry name" value="Glyco_hydro_3_AS"/>
</dbReference>
<dbReference type="InterPro" id="IPR017853">
    <property type="entry name" value="GH"/>
</dbReference>
<dbReference type="GO" id="GO:0005737">
    <property type="term" value="C:cytoplasm"/>
    <property type="evidence" value="ECO:0007669"/>
    <property type="project" value="UniProtKB-SubCell"/>
</dbReference>
<dbReference type="GO" id="GO:0009252">
    <property type="term" value="P:peptidoglycan biosynthetic process"/>
    <property type="evidence" value="ECO:0007669"/>
    <property type="project" value="UniProtKB-KW"/>
</dbReference>
<dbReference type="PANTHER" id="PTHR30480:SF13">
    <property type="entry name" value="BETA-HEXOSAMINIDASE"/>
    <property type="match status" value="1"/>
</dbReference>
<evidence type="ECO:0000259" key="12">
    <source>
        <dbReference type="Pfam" id="PF00933"/>
    </source>
</evidence>
<evidence type="ECO:0000256" key="2">
    <source>
        <dbReference type="ARBA" id="ARBA00022490"/>
    </source>
</evidence>
<feature type="binding site" evidence="11">
    <location>
        <begin position="168"/>
        <end position="169"/>
    </location>
    <ligand>
        <name>substrate</name>
    </ligand>
</feature>
<organism evidence="13 14">
    <name type="scientific">Thiothrix lacustris</name>
    <dbReference type="NCBI Taxonomy" id="525917"/>
    <lineage>
        <taxon>Bacteria</taxon>
        <taxon>Pseudomonadati</taxon>
        <taxon>Pseudomonadota</taxon>
        <taxon>Gammaproteobacteria</taxon>
        <taxon>Thiotrichales</taxon>
        <taxon>Thiotrichaceae</taxon>
        <taxon>Thiothrix</taxon>
    </lineage>
</organism>
<comment type="similarity">
    <text evidence="11">Belongs to the glycosyl hydrolase 3 family. NagZ subfamily.</text>
</comment>
<evidence type="ECO:0000313" key="13">
    <source>
        <dbReference type="EMBL" id="OQX03159.1"/>
    </source>
</evidence>
<dbReference type="GO" id="GO:0008360">
    <property type="term" value="P:regulation of cell shape"/>
    <property type="evidence" value="ECO:0007669"/>
    <property type="project" value="UniProtKB-KW"/>
</dbReference>
<keyword evidence="3 11" id="KW-0132">Cell division</keyword>
<dbReference type="GO" id="GO:0071555">
    <property type="term" value="P:cell wall organization"/>
    <property type="evidence" value="ECO:0007669"/>
    <property type="project" value="UniProtKB-KW"/>
</dbReference>
<protein>
    <recommendedName>
        <fullName evidence="11">Beta-hexosaminidase</fullName>
        <ecNumber evidence="11">3.2.1.52</ecNumber>
    </recommendedName>
    <alternativeName>
        <fullName evidence="11">Beta-N-acetylhexosaminidase</fullName>
    </alternativeName>
    <alternativeName>
        <fullName evidence="11">N-acetyl-beta-glucosaminidase</fullName>
    </alternativeName>
</protein>
<evidence type="ECO:0000256" key="3">
    <source>
        <dbReference type="ARBA" id="ARBA00022618"/>
    </source>
</evidence>
<feature type="binding site" evidence="11">
    <location>
        <position position="138"/>
    </location>
    <ligand>
        <name>substrate</name>
    </ligand>
</feature>
<comment type="pathway">
    <text evidence="10 11">Cell wall biogenesis; peptidoglycan recycling.</text>
</comment>
<gene>
    <name evidence="11" type="primary">nagZ</name>
    <name evidence="13" type="ORF">BWK73_40455</name>
</gene>
<evidence type="ECO:0000256" key="9">
    <source>
        <dbReference type="ARBA" id="ARBA00023316"/>
    </source>
</evidence>
<evidence type="ECO:0000313" key="14">
    <source>
        <dbReference type="Proteomes" id="UP000192491"/>
    </source>
</evidence>
<keyword evidence="6 11" id="KW-0573">Peptidoglycan synthesis</keyword>
<comment type="catalytic activity">
    <reaction evidence="1 11">
        <text>Hydrolysis of terminal non-reducing N-acetyl-D-hexosamine residues in N-acetyl-beta-D-hexosaminides.</text>
        <dbReference type="EC" id="3.2.1.52"/>
    </reaction>
</comment>
<dbReference type="InterPro" id="IPR001764">
    <property type="entry name" value="Glyco_hydro_3_N"/>
</dbReference>
<dbReference type="NCBIfam" id="NF003740">
    <property type="entry name" value="PRK05337.1"/>
    <property type="match status" value="1"/>
</dbReference>
<evidence type="ECO:0000256" key="4">
    <source>
        <dbReference type="ARBA" id="ARBA00022801"/>
    </source>
</evidence>
<comment type="function">
    <text evidence="11">Plays a role in peptidoglycan recycling by cleaving the terminal beta-1,4-linked N-acetylglucosamine (GlcNAc) from peptide-linked peptidoglycan fragments, giving rise to free GlcNAc, anhydro-N-acetylmuramic acid and anhydro-N-acetylmuramic acid-linked peptides.</text>
</comment>
<dbReference type="HAMAP" id="MF_00364">
    <property type="entry name" value="NagZ"/>
    <property type="match status" value="1"/>
</dbReference>
<dbReference type="PROSITE" id="PS00775">
    <property type="entry name" value="GLYCOSYL_HYDROL_F3"/>
    <property type="match status" value="1"/>
</dbReference>
<sequence>MTIGSVMVDIQGAELTRDDEEFLKNPMIGGLIFFTRNYRSPAQISELAQAVREAAGGELLLAVDHEGGRVQRFRQEFTRLPPLATLGAKYEDDPLEALQLTHAAGWLMAAEVRAVGIDFSFAPVLDLDFGGSQVIGDRAFHRCPEVVTILAGAYIEGMREAGMAATGKHFPGHGWVQADSHLAIPRDNRQRRAIMEEDVYPFKTLFKHGLDAVMPAHVIYENVDAHPAGFSAVWLQEILRGELGFDGVIFSDDLSMEGASVAGSYALRAQAAMAAGCDMVLACNNRAGAIDILEHADLQPSAASSQRLERMRGRNFMNRGALLSDEYWREAVESVTALT</sequence>
<dbReference type="InterPro" id="IPR036962">
    <property type="entry name" value="Glyco_hydro_3_N_sf"/>
</dbReference>
<keyword evidence="7 11" id="KW-0326">Glycosidase</keyword>